<organism evidence="3 4">
    <name type="scientific">Pseudogemmatithrix spongiicola</name>
    <dbReference type="NCBI Taxonomy" id="3062599"/>
    <lineage>
        <taxon>Bacteria</taxon>
        <taxon>Pseudomonadati</taxon>
        <taxon>Gemmatimonadota</taxon>
        <taxon>Gemmatimonadia</taxon>
        <taxon>Gemmatimonadales</taxon>
        <taxon>Gemmatimonadaceae</taxon>
        <taxon>Pseudogemmatithrix</taxon>
    </lineage>
</organism>
<accession>A0AA49Q6V7</accession>
<dbReference type="EMBL" id="CP130613">
    <property type="protein sequence ID" value="WKW14171.1"/>
    <property type="molecule type" value="Genomic_DNA"/>
</dbReference>
<keyword evidence="1" id="KW-0732">Signal</keyword>
<feature type="chain" id="PRO_5041454525" description="Outer membrane protein beta-barrel domain-containing protein" evidence="1">
    <location>
        <begin position="23"/>
        <end position="208"/>
    </location>
</feature>
<gene>
    <name evidence="2" type="ORF">Strain138_000502</name>
    <name evidence="3" type="ORF">Strain318_000502</name>
</gene>
<evidence type="ECO:0000313" key="4">
    <source>
        <dbReference type="Proteomes" id="UP001229955"/>
    </source>
</evidence>
<reference evidence="3" key="1">
    <citation type="submission" date="2023-07" db="EMBL/GenBank/DDBJ databases">
        <authorList>
            <person name="Haufschild T."/>
            <person name="Kallscheuer N."/>
            <person name="Hammer J."/>
            <person name="Kohn T."/>
            <person name="Kabuu M."/>
            <person name="Jogler M."/>
            <person name="Wohfarth N."/>
            <person name="Heuer A."/>
            <person name="Rohde M."/>
            <person name="van Teeseling M.C.F."/>
            <person name="Jogler C."/>
        </authorList>
    </citation>
    <scope>NUCLEOTIDE SEQUENCE</scope>
    <source>
        <strain evidence="2">Strain 138</strain>
        <strain evidence="3">Strain 318</strain>
    </source>
</reference>
<protein>
    <recommendedName>
        <fullName evidence="5">Outer membrane protein beta-barrel domain-containing protein</fullName>
    </recommendedName>
</protein>
<name>A0AA49Q6V7_9BACT</name>
<dbReference type="Proteomes" id="UP001229955">
    <property type="component" value="Chromosome"/>
</dbReference>
<proteinExistence type="predicted"/>
<evidence type="ECO:0008006" key="5">
    <source>
        <dbReference type="Google" id="ProtNLM"/>
    </source>
</evidence>
<evidence type="ECO:0000313" key="2">
    <source>
        <dbReference type="EMBL" id="WKW11261.1"/>
    </source>
</evidence>
<evidence type="ECO:0000256" key="1">
    <source>
        <dbReference type="SAM" id="SignalP"/>
    </source>
</evidence>
<dbReference type="KEGG" id="pspc:Strain318_000502"/>
<accession>A0AA49Q3V0</accession>
<sequence>MRKLSLAFVALLILPLSLAAQAGFYPSFQPTRVAEREYNFGLVDWDGGSALLFQWREGLGTARTQFTADLGISDGDGPLNDDGALIIGGSFHYQLMRATADLPFDMVLGAGVGIVSGDRYDAFRIPVGVAIGHRFPLEGKMAVTPFVHPRLSVDRVKTAAGSGTDTNIDVDLGGAFEINERMQVRVSATIGNGDAFGLSFVWLPRGLR</sequence>
<feature type="signal peptide" evidence="1">
    <location>
        <begin position="1"/>
        <end position="22"/>
    </location>
</feature>
<evidence type="ECO:0000313" key="3">
    <source>
        <dbReference type="EMBL" id="WKW14171.1"/>
    </source>
</evidence>
<dbReference type="EMBL" id="CP130612">
    <property type="protein sequence ID" value="WKW11261.1"/>
    <property type="molecule type" value="Genomic_DNA"/>
</dbReference>
<dbReference type="RefSeq" id="WP_367886961.1">
    <property type="nucleotide sequence ID" value="NZ_CP130612.1"/>
</dbReference>
<keyword evidence="4" id="KW-1185">Reference proteome</keyword>
<dbReference type="AlphaFoldDB" id="A0AA49Q6V7"/>